<protein>
    <submittedName>
        <fullName evidence="3">VOC family protein</fullName>
    </submittedName>
</protein>
<evidence type="ECO:0000313" key="4">
    <source>
        <dbReference type="Proteomes" id="UP001596549"/>
    </source>
</evidence>
<dbReference type="InterPro" id="IPR029068">
    <property type="entry name" value="Glyas_Bleomycin-R_OHBP_Dase"/>
</dbReference>
<dbReference type="InterPro" id="IPR037523">
    <property type="entry name" value="VOC_core"/>
</dbReference>
<dbReference type="Gene3D" id="3.10.180.10">
    <property type="entry name" value="2,3-Dihydroxybiphenyl 1,2-Dioxygenase, domain 1"/>
    <property type="match status" value="1"/>
</dbReference>
<sequence length="134" mass="16231">MLHHIELYVSDLKKTRAFWSWLLQELKYELYQEWEMGFSYKRDHFYIVFVQTEDRFMDVPYHRCRVGLNHLAFHAESKEHVEHLTMMLEEKGTGILYRDRHPYAGGEGYYALFFEDPDRIKVEITAPPEQIKTP</sequence>
<organism evidence="3 4">
    <name type="scientific">Fictibacillus iocasae</name>
    <dbReference type="NCBI Taxonomy" id="2715437"/>
    <lineage>
        <taxon>Bacteria</taxon>
        <taxon>Bacillati</taxon>
        <taxon>Bacillota</taxon>
        <taxon>Bacilli</taxon>
        <taxon>Bacillales</taxon>
        <taxon>Fictibacillaceae</taxon>
        <taxon>Fictibacillus</taxon>
    </lineage>
</organism>
<dbReference type="PANTHER" id="PTHR36113">
    <property type="entry name" value="LYASE, PUTATIVE-RELATED-RELATED"/>
    <property type="match status" value="1"/>
</dbReference>
<dbReference type="Pfam" id="PF00903">
    <property type="entry name" value="Glyoxalase"/>
    <property type="match status" value="1"/>
</dbReference>
<evidence type="ECO:0000256" key="1">
    <source>
        <dbReference type="ARBA" id="ARBA00022723"/>
    </source>
</evidence>
<dbReference type="InterPro" id="IPR004360">
    <property type="entry name" value="Glyas_Fos-R_dOase_dom"/>
</dbReference>
<accession>A0ABW2NVE2</accession>
<dbReference type="RefSeq" id="WP_379751604.1">
    <property type="nucleotide sequence ID" value="NZ_JBHTCP010000052.1"/>
</dbReference>
<dbReference type="SUPFAM" id="SSF54593">
    <property type="entry name" value="Glyoxalase/Bleomycin resistance protein/Dihydroxybiphenyl dioxygenase"/>
    <property type="match status" value="1"/>
</dbReference>
<evidence type="ECO:0000259" key="2">
    <source>
        <dbReference type="PROSITE" id="PS51819"/>
    </source>
</evidence>
<feature type="domain" description="VOC" evidence="2">
    <location>
        <begin position="1"/>
        <end position="127"/>
    </location>
</feature>
<dbReference type="Proteomes" id="UP001596549">
    <property type="component" value="Unassembled WGS sequence"/>
</dbReference>
<name>A0ABW2NVE2_9BACL</name>
<reference evidence="4" key="1">
    <citation type="journal article" date="2019" name="Int. J. Syst. Evol. Microbiol.">
        <title>The Global Catalogue of Microorganisms (GCM) 10K type strain sequencing project: providing services to taxonomists for standard genome sequencing and annotation.</title>
        <authorList>
            <consortium name="The Broad Institute Genomics Platform"/>
            <consortium name="The Broad Institute Genome Sequencing Center for Infectious Disease"/>
            <person name="Wu L."/>
            <person name="Ma J."/>
        </authorList>
    </citation>
    <scope>NUCLEOTIDE SEQUENCE [LARGE SCALE GENOMIC DNA]</scope>
    <source>
        <strain evidence="4">NBRC 106396</strain>
    </source>
</reference>
<dbReference type="CDD" id="cd07242">
    <property type="entry name" value="VOC_BsYqjT"/>
    <property type="match status" value="1"/>
</dbReference>
<proteinExistence type="predicted"/>
<dbReference type="PANTHER" id="PTHR36113:SF6">
    <property type="entry name" value="FOSFOMYCIN RESISTANCE PROTEIN FOSX"/>
    <property type="match status" value="1"/>
</dbReference>
<evidence type="ECO:0000313" key="3">
    <source>
        <dbReference type="EMBL" id="MFC7373556.1"/>
    </source>
</evidence>
<keyword evidence="1" id="KW-0479">Metal-binding</keyword>
<comment type="caution">
    <text evidence="3">The sequence shown here is derived from an EMBL/GenBank/DDBJ whole genome shotgun (WGS) entry which is preliminary data.</text>
</comment>
<gene>
    <name evidence="3" type="ORF">ACFQPF_18085</name>
</gene>
<dbReference type="InterPro" id="IPR051332">
    <property type="entry name" value="Fosfomycin_Res_Enzymes"/>
</dbReference>
<dbReference type="EMBL" id="JBHTCP010000052">
    <property type="protein sequence ID" value="MFC7373556.1"/>
    <property type="molecule type" value="Genomic_DNA"/>
</dbReference>
<dbReference type="PROSITE" id="PS51819">
    <property type="entry name" value="VOC"/>
    <property type="match status" value="1"/>
</dbReference>
<keyword evidence="4" id="KW-1185">Reference proteome</keyword>